<dbReference type="SUPFAM" id="SSF52518">
    <property type="entry name" value="Thiamin diphosphate-binding fold (THDP-binding)"/>
    <property type="match status" value="1"/>
</dbReference>
<dbReference type="EMBL" id="JABTTQ020003506">
    <property type="protein sequence ID" value="KAK6114968.1"/>
    <property type="molecule type" value="Genomic_DNA"/>
</dbReference>
<evidence type="ECO:0000313" key="4">
    <source>
        <dbReference type="Proteomes" id="UP001318860"/>
    </source>
</evidence>
<dbReference type="PANTHER" id="PTHR43380">
    <property type="entry name" value="2-OXOISOVALERATE DEHYDROGENASE SUBUNIT ALPHA, MITOCHONDRIAL"/>
    <property type="match status" value="1"/>
</dbReference>
<dbReference type="PANTHER" id="PTHR43380:SF1">
    <property type="entry name" value="2-OXOISOVALERATE DEHYDROGENASE SUBUNIT ALPHA, MITOCHONDRIAL"/>
    <property type="match status" value="1"/>
</dbReference>
<feature type="domain" description="Dehydrogenase E1 component" evidence="2">
    <location>
        <begin position="2"/>
        <end position="300"/>
    </location>
</feature>
<dbReference type="Proteomes" id="UP001318860">
    <property type="component" value="Unassembled WGS sequence"/>
</dbReference>
<evidence type="ECO:0000259" key="2">
    <source>
        <dbReference type="Pfam" id="PF00676"/>
    </source>
</evidence>
<dbReference type="InterPro" id="IPR029061">
    <property type="entry name" value="THDP-binding"/>
</dbReference>
<reference evidence="3 4" key="1">
    <citation type="journal article" date="2021" name="Comput. Struct. Biotechnol. J.">
        <title>De novo genome assembly of the potent medicinal plant Rehmannia glutinosa using nanopore technology.</title>
        <authorList>
            <person name="Ma L."/>
            <person name="Dong C."/>
            <person name="Song C."/>
            <person name="Wang X."/>
            <person name="Zheng X."/>
            <person name="Niu Y."/>
            <person name="Chen S."/>
            <person name="Feng W."/>
        </authorList>
    </citation>
    <scope>NUCLEOTIDE SEQUENCE [LARGE SCALE GENOMIC DNA]</scope>
    <source>
        <strain evidence="3">DH-2019</strain>
    </source>
</reference>
<protein>
    <recommendedName>
        <fullName evidence="2">Dehydrogenase E1 component domain-containing protein</fullName>
    </recommendedName>
</protein>
<dbReference type="Pfam" id="PF00676">
    <property type="entry name" value="E1_dh"/>
    <property type="match status" value="1"/>
</dbReference>
<dbReference type="Gene3D" id="3.40.50.970">
    <property type="match status" value="1"/>
</dbReference>
<dbReference type="InterPro" id="IPR001017">
    <property type="entry name" value="DH_E1"/>
</dbReference>
<dbReference type="InterPro" id="IPR050771">
    <property type="entry name" value="Alpha-ketoacid_DH_E1_comp"/>
</dbReference>
<sequence>MYRSMVTLQIMDTIFYEAQRQGRISFYLTSMGEEAINIATAAALTSDDVVLPQYREPGILLWRGFTLEQFTAQLFGTKDGNDKGRQMPIHYGSNQLNYFTVSSPIATQLPQAVGVAYSLKMDNKEACAVAFMGDGCTSEGDFHAGMNFAAVLEAPVIFICRNNGWAISTPISEQFRSDGVVVKGQAYGIRSIRVDGNDTLAVYSAIRTAREMAIREQKPILVEALTYRVGHHSTSDDSTKYRSSNEIEHWRTARNPTTRFRKWVQTNGWWRDEDETELRESIRKHVLNAIQVADKTEKPSLEELFTEVYDRVPPNLREQEKSLRETVKRH</sequence>
<gene>
    <name evidence="3" type="ORF">DH2020_007237</name>
</gene>
<keyword evidence="1" id="KW-0560">Oxidoreductase</keyword>
<evidence type="ECO:0000313" key="3">
    <source>
        <dbReference type="EMBL" id="KAK6114968.1"/>
    </source>
</evidence>
<proteinExistence type="predicted"/>
<name>A0ABR0TXH3_REHGL</name>
<keyword evidence="4" id="KW-1185">Reference proteome</keyword>
<accession>A0ABR0TXH3</accession>
<dbReference type="CDD" id="cd02000">
    <property type="entry name" value="TPP_E1_PDC_ADC_BCADC"/>
    <property type="match status" value="1"/>
</dbReference>
<evidence type="ECO:0000256" key="1">
    <source>
        <dbReference type="ARBA" id="ARBA00023002"/>
    </source>
</evidence>
<comment type="caution">
    <text evidence="3">The sequence shown here is derived from an EMBL/GenBank/DDBJ whole genome shotgun (WGS) entry which is preliminary data.</text>
</comment>
<organism evidence="3 4">
    <name type="scientific">Rehmannia glutinosa</name>
    <name type="common">Chinese foxglove</name>
    <dbReference type="NCBI Taxonomy" id="99300"/>
    <lineage>
        <taxon>Eukaryota</taxon>
        <taxon>Viridiplantae</taxon>
        <taxon>Streptophyta</taxon>
        <taxon>Embryophyta</taxon>
        <taxon>Tracheophyta</taxon>
        <taxon>Spermatophyta</taxon>
        <taxon>Magnoliopsida</taxon>
        <taxon>eudicotyledons</taxon>
        <taxon>Gunneridae</taxon>
        <taxon>Pentapetalae</taxon>
        <taxon>asterids</taxon>
        <taxon>lamiids</taxon>
        <taxon>Lamiales</taxon>
        <taxon>Orobanchaceae</taxon>
        <taxon>Rehmannieae</taxon>
        <taxon>Rehmannia</taxon>
    </lineage>
</organism>